<keyword evidence="1" id="KW-0175">Coiled coil</keyword>
<sequence length="128" mass="14913">MPFPFESGKKIEIMPKRIPEETKQRAVRLMLDHLDEYPNLTAACETISKRLGFGAESLRRWVRQAQVDAGDRQGLTASESERIRRLERKNRELRDANATLRDAAVFFADAPNLRWVADFTYVRTLYRT</sequence>
<dbReference type="Proteomes" id="UP000315389">
    <property type="component" value="Unassembled WGS sequence"/>
</dbReference>
<comment type="caution">
    <text evidence="2">The sequence shown here is derived from an EMBL/GenBank/DDBJ whole genome shotgun (WGS) entry which is preliminary data.</text>
</comment>
<dbReference type="GO" id="GO:0006313">
    <property type="term" value="P:DNA transposition"/>
    <property type="evidence" value="ECO:0007669"/>
    <property type="project" value="InterPro"/>
</dbReference>
<dbReference type="SUPFAM" id="SSF46689">
    <property type="entry name" value="Homeodomain-like"/>
    <property type="match status" value="1"/>
</dbReference>
<feature type="coiled-coil region" evidence="1">
    <location>
        <begin position="76"/>
        <end position="103"/>
    </location>
</feature>
<dbReference type="Gene3D" id="1.10.10.10">
    <property type="entry name" value="Winged helix-like DNA-binding domain superfamily/Winged helix DNA-binding domain"/>
    <property type="match status" value="1"/>
</dbReference>
<dbReference type="GO" id="GO:0003677">
    <property type="term" value="F:DNA binding"/>
    <property type="evidence" value="ECO:0007669"/>
    <property type="project" value="InterPro"/>
</dbReference>
<protein>
    <submittedName>
        <fullName evidence="2">Transposase</fullName>
    </submittedName>
</protein>
<dbReference type="InterPro" id="IPR009057">
    <property type="entry name" value="Homeodomain-like_sf"/>
</dbReference>
<accession>A0A542ZVB4</accession>
<gene>
    <name evidence="2" type="ORF">FB461_0802</name>
</gene>
<dbReference type="InterPro" id="IPR002514">
    <property type="entry name" value="Transposase_8"/>
</dbReference>
<evidence type="ECO:0000256" key="1">
    <source>
        <dbReference type="SAM" id="Coils"/>
    </source>
</evidence>
<evidence type="ECO:0000313" key="2">
    <source>
        <dbReference type="EMBL" id="TQL64304.1"/>
    </source>
</evidence>
<dbReference type="AlphaFoldDB" id="A0A542ZVB4"/>
<dbReference type="Pfam" id="PF01527">
    <property type="entry name" value="HTH_Tnp_1"/>
    <property type="match status" value="1"/>
</dbReference>
<name>A0A542ZVB4_RARFA</name>
<dbReference type="EMBL" id="VFOS01000001">
    <property type="protein sequence ID" value="TQL64304.1"/>
    <property type="molecule type" value="Genomic_DNA"/>
</dbReference>
<reference evidence="2 3" key="1">
    <citation type="submission" date="2019-06" db="EMBL/GenBank/DDBJ databases">
        <title>Sequencing the genomes of 1000 actinobacteria strains.</title>
        <authorList>
            <person name="Klenk H.-P."/>
        </authorList>
    </citation>
    <scope>NUCLEOTIDE SEQUENCE [LARGE SCALE GENOMIC DNA]</scope>
    <source>
        <strain evidence="2 3">DSM 4813</strain>
    </source>
</reference>
<dbReference type="InterPro" id="IPR036388">
    <property type="entry name" value="WH-like_DNA-bd_sf"/>
</dbReference>
<evidence type="ECO:0000313" key="3">
    <source>
        <dbReference type="Proteomes" id="UP000315389"/>
    </source>
</evidence>
<proteinExistence type="predicted"/>
<keyword evidence="3" id="KW-1185">Reference proteome</keyword>
<organism evidence="2 3">
    <name type="scientific">Rarobacter faecitabidus</name>
    <dbReference type="NCBI Taxonomy" id="13243"/>
    <lineage>
        <taxon>Bacteria</taxon>
        <taxon>Bacillati</taxon>
        <taxon>Actinomycetota</taxon>
        <taxon>Actinomycetes</taxon>
        <taxon>Micrococcales</taxon>
        <taxon>Rarobacteraceae</taxon>
        <taxon>Rarobacter</taxon>
    </lineage>
</organism>
<dbReference type="GO" id="GO:0004803">
    <property type="term" value="F:transposase activity"/>
    <property type="evidence" value="ECO:0007669"/>
    <property type="project" value="InterPro"/>
</dbReference>